<gene>
    <name evidence="2" type="ORF">PVK06_033723</name>
</gene>
<evidence type="ECO:0000313" key="2">
    <source>
        <dbReference type="EMBL" id="KAK5792608.1"/>
    </source>
</evidence>
<organism evidence="2 3">
    <name type="scientific">Gossypium arboreum</name>
    <name type="common">Tree cotton</name>
    <name type="synonym">Gossypium nanking</name>
    <dbReference type="NCBI Taxonomy" id="29729"/>
    <lineage>
        <taxon>Eukaryota</taxon>
        <taxon>Viridiplantae</taxon>
        <taxon>Streptophyta</taxon>
        <taxon>Embryophyta</taxon>
        <taxon>Tracheophyta</taxon>
        <taxon>Spermatophyta</taxon>
        <taxon>Magnoliopsida</taxon>
        <taxon>eudicotyledons</taxon>
        <taxon>Gunneridae</taxon>
        <taxon>Pentapetalae</taxon>
        <taxon>rosids</taxon>
        <taxon>malvids</taxon>
        <taxon>Malvales</taxon>
        <taxon>Malvaceae</taxon>
        <taxon>Malvoideae</taxon>
        <taxon>Gossypium</taxon>
    </lineage>
</organism>
<evidence type="ECO:0000313" key="3">
    <source>
        <dbReference type="Proteomes" id="UP001358586"/>
    </source>
</evidence>
<dbReference type="EMBL" id="JARKNE010000010">
    <property type="protein sequence ID" value="KAK5792608.1"/>
    <property type="molecule type" value="Genomic_DNA"/>
</dbReference>
<dbReference type="PANTHER" id="PTHR33116">
    <property type="entry name" value="REVERSE TRANSCRIPTASE ZINC-BINDING DOMAIN-CONTAINING PROTEIN-RELATED-RELATED"/>
    <property type="match status" value="1"/>
</dbReference>
<name>A0ABR0NC71_GOSAR</name>
<dbReference type="Pfam" id="PF00078">
    <property type="entry name" value="RVT_1"/>
    <property type="match status" value="1"/>
</dbReference>
<keyword evidence="3" id="KW-1185">Reference proteome</keyword>
<accession>A0ABR0NC71</accession>
<comment type="caution">
    <text evidence="2">The sequence shown here is derived from an EMBL/GenBank/DDBJ whole genome shotgun (WGS) entry which is preliminary data.</text>
</comment>
<proteinExistence type="predicted"/>
<dbReference type="Proteomes" id="UP001358586">
    <property type="component" value="Chromosome 10"/>
</dbReference>
<evidence type="ECO:0000259" key="1">
    <source>
        <dbReference type="PROSITE" id="PS50878"/>
    </source>
</evidence>
<feature type="domain" description="Reverse transcriptase" evidence="1">
    <location>
        <begin position="1"/>
        <end position="176"/>
    </location>
</feature>
<dbReference type="PROSITE" id="PS50878">
    <property type="entry name" value="RT_POL"/>
    <property type="match status" value="1"/>
</dbReference>
<dbReference type="InterPro" id="IPR000477">
    <property type="entry name" value="RT_dom"/>
</dbReference>
<reference evidence="2 3" key="1">
    <citation type="submission" date="2023-03" db="EMBL/GenBank/DDBJ databases">
        <title>WGS of Gossypium arboreum.</title>
        <authorList>
            <person name="Yu D."/>
        </authorList>
    </citation>
    <scope>NUCLEOTIDE SEQUENCE [LARGE SCALE GENOMIC DNA]</scope>
    <source>
        <tissue evidence="2">Leaf</tissue>
    </source>
</reference>
<dbReference type="PANTHER" id="PTHR33116:SF75">
    <property type="entry name" value="RIBONUCLEASE H PROTEIN"/>
    <property type="match status" value="1"/>
</dbReference>
<sequence length="544" mass="62302">MRIWKGRQGWMTIKIHLEKVFDRVRWDFLNDTLRDAGFPCHLITLIMRSVSTCTMQILLNGPMDEIVPSRGVRQSDPLSPCFFILGMERLAHRINKAIAEGFWKPIKLSKDGPSLSLLFFTDDLVLFSEADISQASSIMASRDQFTYFSGHKINKQKTQLYISSQRKLLEWWDARFHSMAARTTLVKSVLLAIPNYFMQVWDIVRANVLWLVCDARMVRFWTDNWVPDIGPLCYHVLNSDSLNMDARVCELVTDLGEWDWQAVSHCLNHIILNRIASILPPNEGIGCDQMIWKGTSNGQVTVSSACEVLKGHNWNDTVPIWILTNVEICRRGLNADPSCMCCGNIQEVIIHAVHECPTAKFAWLQIIPATLRNRFFNLDLVEWIVDNLQYNGSNLNSSIEWNVLFAMVCWNNWKDRSTFIIQSKSSSTLALFNRSLTWAEYFASGQSVTGHSRQKEWQQIGWMAPPQNWIKINVGEASFGGCKHSNTAGLLSNDEGGWIRGYCRRIGGYSAIRAELWAIHDGLMITWRDTGRSCLKLIVLWLFI</sequence>
<protein>
    <recommendedName>
        <fullName evidence="1">Reverse transcriptase domain-containing protein</fullName>
    </recommendedName>
</protein>